<feature type="domain" description="HTH luxR-type" evidence="4">
    <location>
        <begin position="12"/>
        <end position="68"/>
    </location>
</feature>
<evidence type="ECO:0000313" key="5">
    <source>
        <dbReference type="EMBL" id="EKX65416.1"/>
    </source>
</evidence>
<dbReference type="InterPro" id="IPR000792">
    <property type="entry name" value="Tscrpt_reg_LuxR_C"/>
</dbReference>
<organism evidence="5 6">
    <name type="scientific">Streptomyces ipomoeae 91-03</name>
    <dbReference type="NCBI Taxonomy" id="698759"/>
    <lineage>
        <taxon>Bacteria</taxon>
        <taxon>Bacillati</taxon>
        <taxon>Actinomycetota</taxon>
        <taxon>Actinomycetes</taxon>
        <taxon>Kitasatosporales</taxon>
        <taxon>Streptomycetaceae</taxon>
        <taxon>Streptomyces</taxon>
    </lineage>
</organism>
<reference evidence="5 6" key="1">
    <citation type="submission" date="2012-11" db="EMBL/GenBank/DDBJ databases">
        <authorList>
            <person name="Huguet-Tapia J.C."/>
            <person name="Durkin A.S."/>
            <person name="Pettis G.S."/>
            <person name="Badger J.H."/>
        </authorList>
    </citation>
    <scope>NUCLEOTIDE SEQUENCE [LARGE SCALE GENOMIC DNA]</scope>
    <source>
        <strain evidence="5 6">91-03</strain>
    </source>
</reference>
<dbReference type="PANTHER" id="PTHR44688:SF16">
    <property type="entry name" value="DNA-BINDING TRANSCRIPTIONAL ACTIVATOR DEVR_DOSR"/>
    <property type="match status" value="1"/>
</dbReference>
<dbReference type="GO" id="GO:0003677">
    <property type="term" value="F:DNA binding"/>
    <property type="evidence" value="ECO:0007669"/>
    <property type="project" value="UniProtKB-KW"/>
</dbReference>
<dbReference type="Pfam" id="PF00196">
    <property type="entry name" value="GerE"/>
    <property type="match status" value="1"/>
</dbReference>
<feature type="domain" description="HTH luxR-type" evidence="4">
    <location>
        <begin position="84"/>
        <end position="141"/>
    </location>
</feature>
<dbReference type="PANTHER" id="PTHR44688">
    <property type="entry name" value="DNA-BINDING TRANSCRIPTIONAL ACTIVATOR DEVR_DOSR"/>
    <property type="match status" value="1"/>
</dbReference>
<keyword evidence="3" id="KW-0804">Transcription</keyword>
<dbReference type="GO" id="GO:0006355">
    <property type="term" value="P:regulation of DNA-templated transcription"/>
    <property type="evidence" value="ECO:0007669"/>
    <property type="project" value="InterPro"/>
</dbReference>
<evidence type="ECO:0000259" key="4">
    <source>
        <dbReference type="SMART" id="SM00421"/>
    </source>
</evidence>
<dbReference type="InterPro" id="IPR036388">
    <property type="entry name" value="WH-like_DNA-bd_sf"/>
</dbReference>
<dbReference type="SMART" id="SM00421">
    <property type="entry name" value="HTH_LUXR"/>
    <property type="match status" value="2"/>
</dbReference>
<dbReference type="InterPro" id="IPR016032">
    <property type="entry name" value="Sig_transdc_resp-reg_C-effctor"/>
</dbReference>
<keyword evidence="6" id="KW-1185">Reference proteome</keyword>
<proteinExistence type="predicted"/>
<dbReference type="Proteomes" id="UP000010411">
    <property type="component" value="Unassembled WGS sequence"/>
</dbReference>
<dbReference type="Gene3D" id="1.10.10.10">
    <property type="entry name" value="Winged helix-like DNA-binding domain superfamily/Winged helix DNA-binding domain"/>
    <property type="match status" value="2"/>
</dbReference>
<keyword evidence="2" id="KW-0238">DNA-binding</keyword>
<name>L1KX70_9ACTN</name>
<evidence type="ECO:0000256" key="2">
    <source>
        <dbReference type="ARBA" id="ARBA00023125"/>
    </source>
</evidence>
<dbReference type="OrthoDB" id="4253806at2"/>
<dbReference type="RefSeq" id="WP_009315144.1">
    <property type="nucleotide sequence ID" value="NZ_AEJC01000293.1"/>
</dbReference>
<dbReference type="PRINTS" id="PR00038">
    <property type="entry name" value="HTHLUXR"/>
</dbReference>
<dbReference type="AlphaFoldDB" id="L1KX70"/>
<protein>
    <submittedName>
        <fullName evidence="5">Transcriptional regulator, LuxR family</fullName>
    </submittedName>
</protein>
<evidence type="ECO:0000256" key="1">
    <source>
        <dbReference type="ARBA" id="ARBA00023015"/>
    </source>
</evidence>
<evidence type="ECO:0000256" key="3">
    <source>
        <dbReference type="ARBA" id="ARBA00023163"/>
    </source>
</evidence>
<dbReference type="SUPFAM" id="SSF46894">
    <property type="entry name" value="C-terminal effector domain of the bipartite response regulators"/>
    <property type="match status" value="2"/>
</dbReference>
<sequence length="166" mass="18164">MSARPTRPPATHLDLTPAQLRIAQKVAEGQSTEAIATDLTITAGTINVQMKHCGQKLGVSGRAAVVHACYVTGQLERPQKAAFPEALSDTETETWRMIATGAISRQYAERARISHDEAQQRMKALRQRLRAHNDPHLVTLGWTYDVLDASLVEMASGTLLRAQVPV</sequence>
<accession>L1KX70</accession>
<gene>
    <name evidence="5" type="ORF">STRIP9103_05501</name>
</gene>
<comment type="caution">
    <text evidence="5">The sequence shown here is derived from an EMBL/GenBank/DDBJ whole genome shotgun (WGS) entry which is preliminary data.</text>
</comment>
<dbReference type="EMBL" id="AEJC01000293">
    <property type="protein sequence ID" value="EKX65416.1"/>
    <property type="molecule type" value="Genomic_DNA"/>
</dbReference>
<keyword evidence="1" id="KW-0805">Transcription regulation</keyword>
<dbReference type="PATRIC" id="fig|698759.3.peg.3976"/>
<evidence type="ECO:0000313" key="6">
    <source>
        <dbReference type="Proteomes" id="UP000010411"/>
    </source>
</evidence>